<dbReference type="PANTHER" id="PTHR31935:SF1">
    <property type="entry name" value="COILED-COIL DOMAIN-CONTAINING PROTEIN 13"/>
    <property type="match status" value="1"/>
</dbReference>
<reference evidence="2 3" key="1">
    <citation type="submission" date="2015-04" db="EMBL/GenBank/DDBJ databases">
        <title>Lasius niger genome sequencing.</title>
        <authorList>
            <person name="Konorov E.A."/>
            <person name="Nikitin M.A."/>
            <person name="Kirill M.V."/>
            <person name="Chang P."/>
        </authorList>
    </citation>
    <scope>NUCLEOTIDE SEQUENCE [LARGE SCALE GENOMIC DNA]</scope>
    <source>
        <tissue evidence="2">Whole</tissue>
    </source>
</reference>
<organism evidence="2 3">
    <name type="scientific">Lasius niger</name>
    <name type="common">Black garden ant</name>
    <dbReference type="NCBI Taxonomy" id="67767"/>
    <lineage>
        <taxon>Eukaryota</taxon>
        <taxon>Metazoa</taxon>
        <taxon>Ecdysozoa</taxon>
        <taxon>Arthropoda</taxon>
        <taxon>Hexapoda</taxon>
        <taxon>Insecta</taxon>
        <taxon>Pterygota</taxon>
        <taxon>Neoptera</taxon>
        <taxon>Endopterygota</taxon>
        <taxon>Hymenoptera</taxon>
        <taxon>Apocrita</taxon>
        <taxon>Aculeata</taxon>
        <taxon>Formicoidea</taxon>
        <taxon>Formicidae</taxon>
        <taxon>Formicinae</taxon>
        <taxon>Lasius</taxon>
        <taxon>Lasius</taxon>
    </lineage>
</organism>
<proteinExistence type="predicted"/>
<dbReference type="AlphaFoldDB" id="A0A0J7K3X4"/>
<evidence type="ECO:0000313" key="3">
    <source>
        <dbReference type="Proteomes" id="UP000036403"/>
    </source>
</evidence>
<evidence type="ECO:0000313" key="2">
    <source>
        <dbReference type="EMBL" id="KMQ84886.1"/>
    </source>
</evidence>
<sequence length="335" mass="39018">MADDTAKLETNDSLNDEDISSSKFVEDLTAENECLRRAFERAEEKVRKLSQEKLNWQNAPGKPTEPATTKLIELGKKYRNQTAEMETLKTKCKNLEATLVIKDDELEHQRAELQQILKSETYKNSGDKYKSQLLYSEVGENVNINTLSSVPGSWRGRAEQIRNLQQKVSELQIRLSEHEKSQKESSVILDRQNLANLRIVEKERRQQIENTAKELRQTEVALETSKRKLDASKARIKVLEHELNIAKGNIAMLNEKRSHDDRLIDALNERLKIVEARYQEREIEVQNKEHKIERENVNIKNELRATQLHVDRLCRRLEEREIEIDKLKSVQTNQG</sequence>
<keyword evidence="3" id="KW-1185">Reference proteome</keyword>
<dbReference type="STRING" id="67767.A0A0J7K3X4"/>
<keyword evidence="1" id="KW-0175">Coiled coil</keyword>
<dbReference type="EMBL" id="LBMM01015222">
    <property type="protein sequence ID" value="KMQ84886.1"/>
    <property type="molecule type" value="Genomic_DNA"/>
</dbReference>
<dbReference type="Proteomes" id="UP000036403">
    <property type="component" value="Unassembled WGS sequence"/>
</dbReference>
<dbReference type="SUPFAM" id="SSF57997">
    <property type="entry name" value="Tropomyosin"/>
    <property type="match status" value="1"/>
</dbReference>
<dbReference type="InterPro" id="IPR038929">
    <property type="entry name" value="CCDC13"/>
</dbReference>
<name>A0A0J7K3X4_LASNI</name>
<dbReference type="PaxDb" id="67767-A0A0J7K3X4"/>
<gene>
    <name evidence="2" type="ORF">RF55_16947</name>
</gene>
<accession>A0A0J7K3X4</accession>
<dbReference type="OrthoDB" id="10070368at2759"/>
<dbReference type="PANTHER" id="PTHR31935">
    <property type="entry name" value="COILED-COIL DOMAIN-CONTAINING PROTEIN 13"/>
    <property type="match status" value="1"/>
</dbReference>
<feature type="coiled-coil region" evidence="1">
    <location>
        <begin position="161"/>
        <end position="330"/>
    </location>
</feature>
<comment type="caution">
    <text evidence="2">The sequence shown here is derived from an EMBL/GenBank/DDBJ whole genome shotgun (WGS) entry which is preliminary data.</text>
</comment>
<feature type="coiled-coil region" evidence="1">
    <location>
        <begin position="25"/>
        <end position="112"/>
    </location>
</feature>
<protein>
    <submittedName>
        <fullName evidence="2">Coiled-coil domain-containing protein 13</fullName>
    </submittedName>
</protein>
<evidence type="ECO:0000256" key="1">
    <source>
        <dbReference type="SAM" id="Coils"/>
    </source>
</evidence>